<evidence type="ECO:0008006" key="3">
    <source>
        <dbReference type="Google" id="ProtNLM"/>
    </source>
</evidence>
<reference evidence="1 2" key="1">
    <citation type="journal article" date="2015" name="PLoS Negl. Trop. Dis.">
        <title>Distribution of Plasmids in Distinct Leptospira Pathogenic Species.</title>
        <authorList>
            <person name="Wang Y."/>
            <person name="Zhuang X."/>
            <person name="Zhong Y."/>
            <person name="Zhang C."/>
            <person name="Zhang Y."/>
            <person name="Zeng L."/>
            <person name="Zhu Y."/>
            <person name="He P."/>
            <person name="Dong K."/>
            <person name="Pal U."/>
            <person name="Guo X."/>
            <person name="Qin J."/>
        </authorList>
    </citation>
    <scope>NUCLEOTIDE SEQUENCE [LARGE SCALE GENOMIC DNA]</scope>
    <source>
        <strain evidence="1 2">56604</strain>
    </source>
</reference>
<dbReference type="EMBL" id="CP012029">
    <property type="protein sequence ID" value="ALO26814.1"/>
    <property type="molecule type" value="Genomic_DNA"/>
</dbReference>
<accession>A0A0E3B604</accession>
<dbReference type="Proteomes" id="UP000058857">
    <property type="component" value="Chromosome 1"/>
</dbReference>
<evidence type="ECO:0000313" key="2">
    <source>
        <dbReference type="Proteomes" id="UP000058857"/>
    </source>
</evidence>
<gene>
    <name evidence="1" type="ORF">LBBP_02585</name>
</gene>
<organism evidence="1">
    <name type="scientific">Leptospira borgpetersenii serovar Ballum</name>
    <dbReference type="NCBI Taxonomy" id="280505"/>
    <lineage>
        <taxon>Bacteria</taxon>
        <taxon>Pseudomonadati</taxon>
        <taxon>Spirochaetota</taxon>
        <taxon>Spirochaetia</taxon>
        <taxon>Leptospirales</taxon>
        <taxon>Leptospiraceae</taxon>
        <taxon>Leptospira</taxon>
    </lineage>
</organism>
<dbReference type="InterPro" id="IPR029068">
    <property type="entry name" value="Glyas_Bleomycin-R_OHBP_Dase"/>
</dbReference>
<protein>
    <recommendedName>
        <fullName evidence="3">Glyoxalase-like domain protein</fullName>
    </recommendedName>
</protein>
<dbReference type="Gene3D" id="3.10.180.10">
    <property type="entry name" value="2,3-Dihydroxybiphenyl 1,2-Dioxygenase, domain 1"/>
    <property type="match status" value="1"/>
</dbReference>
<proteinExistence type="predicted"/>
<dbReference type="RefSeq" id="WP_002739458.1">
    <property type="nucleotide sequence ID" value="NZ_CP012029.1"/>
</dbReference>
<dbReference type="AlphaFoldDB" id="A0A0E3B604"/>
<evidence type="ECO:0000313" key="1">
    <source>
        <dbReference type="EMBL" id="ALO26814.1"/>
    </source>
</evidence>
<dbReference type="PATRIC" id="fig|280505.15.peg.2527"/>
<name>A0A0E3B604_LEPBO</name>
<sequence>MVNTEPKNAPANMFGIRRIMFAVEENEEVLARLQSYGSELIGKLRKYPSALLRRGPEGVIVALVEQIG</sequence>
<dbReference type="SUPFAM" id="SSF54593">
    <property type="entry name" value="Glyoxalase/Bleomycin resistance protein/Dihydroxybiphenyl dioxygenase"/>
    <property type="match status" value="1"/>
</dbReference>